<comment type="caution">
    <text evidence="1">The sequence shown here is derived from an EMBL/GenBank/DDBJ whole genome shotgun (WGS) entry which is preliminary data.</text>
</comment>
<accession>A0ABX0XQI0</accession>
<evidence type="ECO:0000313" key="1">
    <source>
        <dbReference type="EMBL" id="NJC34956.1"/>
    </source>
</evidence>
<gene>
    <name evidence="1" type="ORF">GGR88_002470</name>
</gene>
<dbReference type="RefSeq" id="WP_167955414.1">
    <property type="nucleotide sequence ID" value="NZ_JAATJE010000002.1"/>
</dbReference>
<dbReference type="EMBL" id="JAATJE010000002">
    <property type="protein sequence ID" value="NJC34956.1"/>
    <property type="molecule type" value="Genomic_DNA"/>
</dbReference>
<keyword evidence="2" id="KW-1185">Reference proteome</keyword>
<dbReference type="Proteomes" id="UP000734218">
    <property type="component" value="Unassembled WGS sequence"/>
</dbReference>
<organism evidence="1 2">
    <name type="scientific">Sphingomonas jejuensis</name>
    <dbReference type="NCBI Taxonomy" id="904715"/>
    <lineage>
        <taxon>Bacteria</taxon>
        <taxon>Pseudomonadati</taxon>
        <taxon>Pseudomonadota</taxon>
        <taxon>Alphaproteobacteria</taxon>
        <taxon>Sphingomonadales</taxon>
        <taxon>Sphingomonadaceae</taxon>
        <taxon>Sphingomonas</taxon>
    </lineage>
</organism>
<protein>
    <submittedName>
        <fullName evidence="1">Uncharacterized protein</fullName>
    </submittedName>
</protein>
<name>A0ABX0XQI0_9SPHN</name>
<sequence length="112" mass="11851">MLLALLLMQSTPSAANQADLRCLASFALSASDSLTAEQRAGLSSAATYFVGRIDARTANFDYEAAFVDLFSRPDALAAIDADRQRCAALVQDRGSALQALGRALKRRAGQGN</sequence>
<reference evidence="1 2" key="1">
    <citation type="submission" date="2020-03" db="EMBL/GenBank/DDBJ databases">
        <title>Genomic Encyclopedia of Type Strains, Phase IV (KMG-IV): sequencing the most valuable type-strain genomes for metagenomic binning, comparative biology and taxonomic classification.</title>
        <authorList>
            <person name="Goeker M."/>
        </authorList>
    </citation>
    <scope>NUCLEOTIDE SEQUENCE [LARGE SCALE GENOMIC DNA]</scope>
    <source>
        <strain evidence="1 2">DSM 27651</strain>
    </source>
</reference>
<proteinExistence type="predicted"/>
<evidence type="ECO:0000313" key="2">
    <source>
        <dbReference type="Proteomes" id="UP000734218"/>
    </source>
</evidence>